<comment type="caution">
    <text evidence="2">The sequence shown here is derived from an EMBL/GenBank/DDBJ whole genome shotgun (WGS) entry which is preliminary data.</text>
</comment>
<name>A0ABV0U1F4_9TELE</name>
<sequence length="102" mass="11259">MCVSVYRKLNRGRGPCASECSLNSQRREVVVICSNINKGAECFKLNMLRLSCSSSVIMFYTLVIALPLWAHTLAGHTDFLLTVATYNHIRVGDCVCVCVESA</sequence>
<accession>A0ABV0U1F4</accession>
<protein>
    <submittedName>
        <fullName evidence="2">Uncharacterized protein</fullName>
    </submittedName>
</protein>
<keyword evidence="3" id="KW-1185">Reference proteome</keyword>
<proteinExistence type="predicted"/>
<keyword evidence="1" id="KW-0472">Membrane</keyword>
<evidence type="ECO:0000256" key="1">
    <source>
        <dbReference type="SAM" id="Phobius"/>
    </source>
</evidence>
<gene>
    <name evidence="2" type="ORF">ILYODFUR_000091</name>
</gene>
<organism evidence="2 3">
    <name type="scientific">Ilyodon furcidens</name>
    <name type="common">goldbreast splitfin</name>
    <dbReference type="NCBI Taxonomy" id="33524"/>
    <lineage>
        <taxon>Eukaryota</taxon>
        <taxon>Metazoa</taxon>
        <taxon>Chordata</taxon>
        <taxon>Craniata</taxon>
        <taxon>Vertebrata</taxon>
        <taxon>Euteleostomi</taxon>
        <taxon>Actinopterygii</taxon>
        <taxon>Neopterygii</taxon>
        <taxon>Teleostei</taxon>
        <taxon>Neoteleostei</taxon>
        <taxon>Acanthomorphata</taxon>
        <taxon>Ovalentaria</taxon>
        <taxon>Atherinomorphae</taxon>
        <taxon>Cyprinodontiformes</taxon>
        <taxon>Goodeidae</taxon>
        <taxon>Ilyodon</taxon>
    </lineage>
</organism>
<feature type="transmembrane region" description="Helical" evidence="1">
    <location>
        <begin position="48"/>
        <end position="70"/>
    </location>
</feature>
<evidence type="ECO:0000313" key="2">
    <source>
        <dbReference type="EMBL" id="MEQ2239005.1"/>
    </source>
</evidence>
<dbReference type="Proteomes" id="UP001482620">
    <property type="component" value="Unassembled WGS sequence"/>
</dbReference>
<reference evidence="2 3" key="1">
    <citation type="submission" date="2021-06" db="EMBL/GenBank/DDBJ databases">
        <authorList>
            <person name="Palmer J.M."/>
        </authorList>
    </citation>
    <scope>NUCLEOTIDE SEQUENCE [LARGE SCALE GENOMIC DNA]</scope>
    <source>
        <strain evidence="3">if_2019</strain>
        <tissue evidence="2">Muscle</tissue>
    </source>
</reference>
<keyword evidence="1" id="KW-0812">Transmembrane</keyword>
<keyword evidence="1" id="KW-1133">Transmembrane helix</keyword>
<dbReference type="EMBL" id="JAHRIQ010057931">
    <property type="protein sequence ID" value="MEQ2239005.1"/>
    <property type="molecule type" value="Genomic_DNA"/>
</dbReference>
<evidence type="ECO:0000313" key="3">
    <source>
        <dbReference type="Proteomes" id="UP001482620"/>
    </source>
</evidence>